<name>A0A1W1VCN9_DESTI</name>
<proteinExistence type="predicted"/>
<reference evidence="2 3" key="1">
    <citation type="submission" date="2017-04" db="EMBL/GenBank/DDBJ databases">
        <authorList>
            <person name="Afonso C.L."/>
            <person name="Miller P.J."/>
            <person name="Scott M.A."/>
            <person name="Spackman E."/>
            <person name="Goraichik I."/>
            <person name="Dimitrov K.M."/>
            <person name="Suarez D.L."/>
            <person name="Swayne D.E."/>
        </authorList>
    </citation>
    <scope>NUCLEOTIDE SEQUENCE [LARGE SCALE GENOMIC DNA]</scope>
    <source>
        <strain evidence="2 3">DSM 11270</strain>
    </source>
</reference>
<dbReference type="OrthoDB" id="9788304at2"/>
<dbReference type="STRING" id="656914.SAMN00017405_1422"/>
<dbReference type="Proteomes" id="UP000192731">
    <property type="component" value="Unassembled WGS sequence"/>
</dbReference>
<dbReference type="EMBL" id="FWWT01000017">
    <property type="protein sequence ID" value="SMB91132.1"/>
    <property type="molecule type" value="Genomic_DNA"/>
</dbReference>
<organism evidence="2 3">
    <name type="scientific">Desulfonispora thiosulfatigenes DSM 11270</name>
    <dbReference type="NCBI Taxonomy" id="656914"/>
    <lineage>
        <taxon>Bacteria</taxon>
        <taxon>Bacillati</taxon>
        <taxon>Bacillota</taxon>
        <taxon>Clostridia</taxon>
        <taxon>Eubacteriales</taxon>
        <taxon>Peptococcaceae</taxon>
        <taxon>Desulfonispora</taxon>
    </lineage>
</organism>
<evidence type="ECO:0000256" key="1">
    <source>
        <dbReference type="SAM" id="Coils"/>
    </source>
</evidence>
<accession>A0A1W1VCN9</accession>
<evidence type="ECO:0000313" key="2">
    <source>
        <dbReference type="EMBL" id="SMB91132.1"/>
    </source>
</evidence>
<protein>
    <submittedName>
        <fullName evidence="2">Zinc-ribbon domain-containing protein</fullName>
    </submittedName>
</protein>
<feature type="coiled-coil region" evidence="1">
    <location>
        <begin position="78"/>
        <end position="105"/>
    </location>
</feature>
<dbReference type="InterPro" id="IPR038587">
    <property type="entry name" value="Ribosomal_eL40_sf"/>
</dbReference>
<dbReference type="RefSeq" id="WP_084053234.1">
    <property type="nucleotide sequence ID" value="NZ_FWWT01000017.1"/>
</dbReference>
<keyword evidence="1" id="KW-0175">Coiled coil</keyword>
<evidence type="ECO:0000313" key="3">
    <source>
        <dbReference type="Proteomes" id="UP000192731"/>
    </source>
</evidence>
<dbReference type="AlphaFoldDB" id="A0A1W1VCN9"/>
<dbReference type="Gene3D" id="4.10.1060.50">
    <property type="match status" value="1"/>
</dbReference>
<gene>
    <name evidence="2" type="ORF">SAMN00017405_1422</name>
</gene>
<sequence length="145" mass="16643">MSFFEKLGDHVEYFGQKSKKVIEDKANTLGQKSKEIVGIARLNIMITQLEIDLKDKYTKLGAIVYKSYREENLNTFTLEKLCHEIDVLTEGLDELNAKLDELQLKPICPKCGEKNMNQAIYCSFCGNLLPKKTEDNSDYIDLNKK</sequence>
<keyword evidence="3" id="KW-1185">Reference proteome</keyword>